<dbReference type="SUPFAM" id="SSF52833">
    <property type="entry name" value="Thioredoxin-like"/>
    <property type="match status" value="1"/>
</dbReference>
<feature type="binding site" evidence="7">
    <location>
        <position position="89"/>
    </location>
    <ligand>
        <name>[2Fe-2S] cluster</name>
        <dbReference type="ChEBI" id="CHEBI:190135"/>
    </ligand>
</feature>
<keyword evidence="4 7" id="KW-0408">Iron</keyword>
<dbReference type="InterPro" id="IPR036249">
    <property type="entry name" value="Thioredoxin-like_sf"/>
</dbReference>
<sequence length="161" mass="17126">MPATLPADKRLKILDAAIRKQQNRPDALIAVLHKAQELFGFLDTPVLWHVARALRLPPSRVYGTATFYHLFSLKPRGEHSCVVCMGTACFVKGAQKLVDAVGDLGGITAGQTTPDGKVSLLVARCLGACGIAPAVVLDGTTVGTITPDQLTARVKEWTHGS</sequence>
<keyword evidence="8" id="KW-0560">Oxidoreductase</keyword>
<dbReference type="InterPro" id="IPR041921">
    <property type="entry name" value="NuoE_N"/>
</dbReference>
<gene>
    <name evidence="8" type="primary">hndA</name>
    <name evidence="8" type="ORF">ETAA1_62380</name>
</gene>
<comment type="cofactor">
    <cofactor evidence="7">
        <name>[2Fe-2S] cluster</name>
        <dbReference type="ChEBI" id="CHEBI:190135"/>
    </cofactor>
    <text evidence="7">Binds 1 [2Fe-2S] cluster.</text>
</comment>
<comment type="cofactor">
    <cofactor evidence="6">
        <name>[2Fe-2S] cluster</name>
        <dbReference type="ChEBI" id="CHEBI:190135"/>
    </cofactor>
</comment>
<dbReference type="NCBIfam" id="NF005747">
    <property type="entry name" value="PRK07571.1"/>
    <property type="match status" value="1"/>
</dbReference>
<dbReference type="PROSITE" id="PS01099">
    <property type="entry name" value="COMPLEX1_24K"/>
    <property type="match status" value="1"/>
</dbReference>
<name>A0A517Y3H9_9BACT</name>
<evidence type="ECO:0000313" key="9">
    <source>
        <dbReference type="Proteomes" id="UP000319576"/>
    </source>
</evidence>
<dbReference type="PANTHER" id="PTHR43342:SF2">
    <property type="entry name" value="POTENTIAL NAD-REDUCING HYDROGENASE SUBUNIT"/>
    <property type="match status" value="1"/>
</dbReference>
<dbReference type="AlphaFoldDB" id="A0A517Y3H9"/>
<dbReference type="EMBL" id="CP036273">
    <property type="protein sequence ID" value="QDU24224.1"/>
    <property type="molecule type" value="Genomic_DNA"/>
</dbReference>
<reference evidence="8 9" key="1">
    <citation type="submission" date="2019-02" db="EMBL/GenBank/DDBJ databases">
        <title>Deep-cultivation of Planctomycetes and their phenomic and genomic characterization uncovers novel biology.</title>
        <authorList>
            <person name="Wiegand S."/>
            <person name="Jogler M."/>
            <person name="Boedeker C."/>
            <person name="Pinto D."/>
            <person name="Vollmers J."/>
            <person name="Rivas-Marin E."/>
            <person name="Kohn T."/>
            <person name="Peeters S.H."/>
            <person name="Heuer A."/>
            <person name="Rast P."/>
            <person name="Oberbeckmann S."/>
            <person name="Bunk B."/>
            <person name="Jeske O."/>
            <person name="Meyerdierks A."/>
            <person name="Storesund J.E."/>
            <person name="Kallscheuer N."/>
            <person name="Luecker S."/>
            <person name="Lage O.M."/>
            <person name="Pohl T."/>
            <person name="Merkel B.J."/>
            <person name="Hornburger P."/>
            <person name="Mueller R.-W."/>
            <person name="Bruemmer F."/>
            <person name="Labrenz M."/>
            <person name="Spormann A.M."/>
            <person name="Op den Camp H."/>
            <person name="Overmann J."/>
            <person name="Amann R."/>
            <person name="Jetten M.S.M."/>
            <person name="Mascher T."/>
            <person name="Medema M.H."/>
            <person name="Devos D.P."/>
            <person name="Kaster A.-K."/>
            <person name="Ovreas L."/>
            <person name="Rohde M."/>
            <person name="Galperin M.Y."/>
            <person name="Jogler C."/>
        </authorList>
    </citation>
    <scope>NUCLEOTIDE SEQUENCE [LARGE SCALE GENOMIC DNA]</scope>
    <source>
        <strain evidence="8 9">ETA_A1</strain>
    </source>
</reference>
<dbReference type="GO" id="GO:0050583">
    <property type="term" value="F:hydrogen dehydrogenase (NADP+) activity"/>
    <property type="evidence" value="ECO:0007669"/>
    <property type="project" value="UniProtKB-EC"/>
</dbReference>
<evidence type="ECO:0000256" key="7">
    <source>
        <dbReference type="PIRSR" id="PIRSR000216-1"/>
    </source>
</evidence>
<protein>
    <submittedName>
        <fullName evidence="8">NADP-reducing hydrogenase subunit HndA</fullName>
        <ecNumber evidence="8">1.12.1.3</ecNumber>
    </submittedName>
</protein>
<dbReference type="Proteomes" id="UP000319576">
    <property type="component" value="Chromosome"/>
</dbReference>
<evidence type="ECO:0000256" key="1">
    <source>
        <dbReference type="ARBA" id="ARBA00010643"/>
    </source>
</evidence>
<dbReference type="PANTHER" id="PTHR43342">
    <property type="entry name" value="NADH-QUINONE OXIDOREDUCTASE, E SUBUNIT"/>
    <property type="match status" value="1"/>
</dbReference>
<dbReference type="GO" id="GO:0046872">
    <property type="term" value="F:metal ion binding"/>
    <property type="evidence" value="ECO:0007669"/>
    <property type="project" value="UniProtKB-KW"/>
</dbReference>
<dbReference type="KEGG" id="uli:ETAA1_62380"/>
<dbReference type="Gene3D" id="1.10.10.1590">
    <property type="entry name" value="NADH-quinone oxidoreductase subunit E"/>
    <property type="match status" value="1"/>
</dbReference>
<proteinExistence type="inferred from homology"/>
<dbReference type="InterPro" id="IPR042128">
    <property type="entry name" value="NuoE_dom"/>
</dbReference>
<evidence type="ECO:0000256" key="4">
    <source>
        <dbReference type="ARBA" id="ARBA00023004"/>
    </source>
</evidence>
<comment type="similarity">
    <text evidence="1">Belongs to the complex I 24 kDa subunit family.</text>
</comment>
<evidence type="ECO:0000313" key="8">
    <source>
        <dbReference type="EMBL" id="QDU24224.1"/>
    </source>
</evidence>
<keyword evidence="2 7" id="KW-0001">2Fe-2S</keyword>
<dbReference type="InterPro" id="IPR002023">
    <property type="entry name" value="NuoE-like"/>
</dbReference>
<keyword evidence="9" id="KW-1185">Reference proteome</keyword>
<keyword evidence="3 7" id="KW-0479">Metal-binding</keyword>
<dbReference type="Gene3D" id="3.40.30.10">
    <property type="entry name" value="Glutaredoxin"/>
    <property type="match status" value="1"/>
</dbReference>
<organism evidence="8 9">
    <name type="scientific">Urbifossiella limnaea</name>
    <dbReference type="NCBI Taxonomy" id="2528023"/>
    <lineage>
        <taxon>Bacteria</taxon>
        <taxon>Pseudomonadati</taxon>
        <taxon>Planctomycetota</taxon>
        <taxon>Planctomycetia</taxon>
        <taxon>Gemmatales</taxon>
        <taxon>Gemmataceae</taxon>
        <taxon>Urbifossiella</taxon>
    </lineage>
</organism>
<dbReference type="Pfam" id="PF01257">
    <property type="entry name" value="2Fe-2S_thioredx"/>
    <property type="match status" value="1"/>
</dbReference>
<dbReference type="GO" id="GO:0051537">
    <property type="term" value="F:2 iron, 2 sulfur cluster binding"/>
    <property type="evidence" value="ECO:0007669"/>
    <property type="project" value="UniProtKB-KW"/>
</dbReference>
<evidence type="ECO:0000256" key="3">
    <source>
        <dbReference type="ARBA" id="ARBA00022723"/>
    </source>
</evidence>
<evidence type="ECO:0000256" key="6">
    <source>
        <dbReference type="ARBA" id="ARBA00034078"/>
    </source>
</evidence>
<dbReference type="InterPro" id="IPR028431">
    <property type="entry name" value="NADP_DH_HndA-like"/>
</dbReference>
<keyword evidence="5 7" id="KW-0411">Iron-sulfur</keyword>
<dbReference type="RefSeq" id="WP_145244400.1">
    <property type="nucleotide sequence ID" value="NZ_CP036273.1"/>
</dbReference>
<evidence type="ECO:0000256" key="5">
    <source>
        <dbReference type="ARBA" id="ARBA00023014"/>
    </source>
</evidence>
<dbReference type="OrthoDB" id="9807941at2"/>
<feature type="binding site" evidence="7">
    <location>
        <position position="84"/>
    </location>
    <ligand>
        <name>[2Fe-2S] cluster</name>
        <dbReference type="ChEBI" id="CHEBI:190135"/>
    </ligand>
</feature>
<feature type="binding site" evidence="7">
    <location>
        <position position="125"/>
    </location>
    <ligand>
        <name>[2Fe-2S] cluster</name>
        <dbReference type="ChEBI" id="CHEBI:190135"/>
    </ligand>
</feature>
<evidence type="ECO:0000256" key="2">
    <source>
        <dbReference type="ARBA" id="ARBA00022714"/>
    </source>
</evidence>
<dbReference type="EC" id="1.12.1.3" evidence="8"/>
<dbReference type="PIRSF" id="PIRSF000216">
    <property type="entry name" value="NADH_DH_24kDa"/>
    <property type="match status" value="1"/>
</dbReference>
<dbReference type="CDD" id="cd03064">
    <property type="entry name" value="TRX_Fd_NuoE"/>
    <property type="match status" value="1"/>
</dbReference>
<accession>A0A517Y3H9</accession>
<feature type="binding site" evidence="7">
    <location>
        <position position="129"/>
    </location>
    <ligand>
        <name>[2Fe-2S] cluster</name>
        <dbReference type="ChEBI" id="CHEBI:190135"/>
    </ligand>
</feature>